<evidence type="ECO:0000256" key="1">
    <source>
        <dbReference type="SAM" id="Coils"/>
    </source>
</evidence>
<name>A0A645BVN2_9ZZZZ</name>
<feature type="coiled-coil region" evidence="1">
    <location>
        <begin position="105"/>
        <end position="140"/>
    </location>
</feature>
<proteinExistence type="predicted"/>
<sequence length="236" mass="26644">MEKKEEVVAIVQQQKIEGEAELTKEVTGIEFQAESLVVKDEDAYKKAGEFGRVLKQKASDVVEFFKPMKDSAYKAHKEICEREKQMITPLKNAEKILKNSMGAYAMEVERKRKEEEDRLKKIVEMEAERKLEEAIKLEENGDNKAAEDLMVDAEITDQISKSVVLNAKNPTAEGVSLTTDWEIVEVDNKIVPLEIAGIAIRPVDMSAVMKLIRASKGTIQIPGISYKPIAKMSFRR</sequence>
<accession>A0A645BVN2</accession>
<gene>
    <name evidence="2" type="ORF">SDC9_116503</name>
</gene>
<reference evidence="2" key="1">
    <citation type="submission" date="2019-08" db="EMBL/GenBank/DDBJ databases">
        <authorList>
            <person name="Kucharzyk K."/>
            <person name="Murdoch R.W."/>
            <person name="Higgins S."/>
            <person name="Loffler F."/>
        </authorList>
    </citation>
    <scope>NUCLEOTIDE SEQUENCE</scope>
</reference>
<comment type="caution">
    <text evidence="2">The sequence shown here is derived from an EMBL/GenBank/DDBJ whole genome shotgun (WGS) entry which is preliminary data.</text>
</comment>
<dbReference type="EMBL" id="VSSQ01022947">
    <property type="protein sequence ID" value="MPM69556.1"/>
    <property type="molecule type" value="Genomic_DNA"/>
</dbReference>
<evidence type="ECO:0000313" key="2">
    <source>
        <dbReference type="EMBL" id="MPM69556.1"/>
    </source>
</evidence>
<protein>
    <submittedName>
        <fullName evidence="2">Uncharacterized protein</fullName>
    </submittedName>
</protein>
<keyword evidence="1" id="KW-0175">Coiled coil</keyword>
<dbReference type="AlphaFoldDB" id="A0A645BVN2"/>
<organism evidence="2">
    <name type="scientific">bioreactor metagenome</name>
    <dbReference type="NCBI Taxonomy" id="1076179"/>
    <lineage>
        <taxon>unclassified sequences</taxon>
        <taxon>metagenomes</taxon>
        <taxon>ecological metagenomes</taxon>
    </lineage>
</organism>